<comment type="caution">
    <text evidence="2">The sequence shown here is derived from an EMBL/GenBank/DDBJ whole genome shotgun (WGS) entry which is preliminary data.</text>
</comment>
<dbReference type="InterPro" id="IPR006528">
    <property type="entry name" value="Phage_head_morphogenesis_dom"/>
</dbReference>
<gene>
    <name evidence="2" type="ORF">ACFFGN_36055</name>
</gene>
<protein>
    <submittedName>
        <fullName evidence="2">Phage minor head protein</fullName>
    </submittedName>
</protein>
<proteinExistence type="predicted"/>
<sequence length="300" mass="32403">NAEGGLLSRSAILRSTRLRLALIEVSGRLAAVADQAGVTVSGDLDGIVQAAVDAQENIAKAQLPKAELDAITSWARVDARQIDAIVRRTTERITSALWPLSAEADAAMRRELVRGLMAGSGPRQTAARIVQRAEGQFNGGLARALTIVRTETLDAHRAAAAAAHKANSDVLAGWIWLTSLSGKPCPACLGMSGTVHPLTEPGPQGHQNCRCTRMPKTKTWRELGIDLPEEPDQVPSAANWFNKQPVKRQKDILGPARYAAWKRGDYPMDQWAVKRANADWRPSYVTSPLPNGGRDTRLAS</sequence>
<reference evidence="2 3" key="1">
    <citation type="submission" date="2024-09" db="EMBL/GenBank/DDBJ databases">
        <authorList>
            <person name="Sun Q."/>
            <person name="Mori K."/>
        </authorList>
    </citation>
    <scope>NUCLEOTIDE SEQUENCE [LARGE SCALE GENOMIC DNA]</scope>
    <source>
        <strain evidence="2 3">CGMCC 1.15906</strain>
    </source>
</reference>
<dbReference type="EMBL" id="JBHLTC010000073">
    <property type="protein sequence ID" value="MFC0629530.1"/>
    <property type="molecule type" value="Genomic_DNA"/>
</dbReference>
<dbReference type="RefSeq" id="WP_380057779.1">
    <property type="nucleotide sequence ID" value="NZ_JBHLTC010000073.1"/>
</dbReference>
<dbReference type="Pfam" id="PF04233">
    <property type="entry name" value="Phage_Mu_F"/>
    <property type="match status" value="1"/>
</dbReference>
<feature type="domain" description="Phage head morphogenesis" evidence="1">
    <location>
        <begin position="108"/>
        <end position="213"/>
    </location>
</feature>
<feature type="non-terminal residue" evidence="2">
    <location>
        <position position="1"/>
    </location>
</feature>
<evidence type="ECO:0000313" key="2">
    <source>
        <dbReference type="EMBL" id="MFC0629530.1"/>
    </source>
</evidence>
<name>A0ABV6QYF4_9ACTN</name>
<organism evidence="2 3">
    <name type="scientific">Kribbella deserti</name>
    <dbReference type="NCBI Taxonomy" id="1926257"/>
    <lineage>
        <taxon>Bacteria</taxon>
        <taxon>Bacillati</taxon>
        <taxon>Actinomycetota</taxon>
        <taxon>Actinomycetes</taxon>
        <taxon>Propionibacteriales</taxon>
        <taxon>Kribbellaceae</taxon>
        <taxon>Kribbella</taxon>
    </lineage>
</organism>
<accession>A0ABV6QYF4</accession>
<keyword evidence="3" id="KW-1185">Reference proteome</keyword>
<evidence type="ECO:0000259" key="1">
    <source>
        <dbReference type="Pfam" id="PF04233"/>
    </source>
</evidence>
<evidence type="ECO:0000313" key="3">
    <source>
        <dbReference type="Proteomes" id="UP001589890"/>
    </source>
</evidence>
<dbReference type="Proteomes" id="UP001589890">
    <property type="component" value="Unassembled WGS sequence"/>
</dbReference>